<gene>
    <name evidence="1" type="ORF">P375_08125</name>
</gene>
<dbReference type="AlphaFoldDB" id="A0A0A2XGG7"/>
<dbReference type="InterPro" id="IPR009678">
    <property type="entry name" value="Phage_tail_completion_R"/>
</dbReference>
<dbReference type="Pfam" id="PF06891">
    <property type="entry name" value="P2_Phage_GpR"/>
    <property type="match status" value="1"/>
</dbReference>
<reference evidence="1 2" key="1">
    <citation type="submission" date="2014-08" db="EMBL/GenBank/DDBJ databases">
        <title>Chaperone-usher fimbriae in a diverse selection of Gallibacterium genomes.</title>
        <authorList>
            <person name="Kudirkiene E."/>
            <person name="Bager R.J."/>
            <person name="Johnson T.J."/>
            <person name="Bojesen A.M."/>
        </authorList>
    </citation>
    <scope>NUCLEOTIDE SEQUENCE [LARGE SCALE GENOMIC DNA]</scope>
    <source>
        <strain evidence="1 2">CCM5976</strain>
    </source>
</reference>
<proteinExistence type="predicted"/>
<protein>
    <recommendedName>
        <fullName evidence="3">Tail protein</fullName>
    </recommendedName>
</protein>
<sequence>MANLMLYQQLLVFLQQKLPARYRKNLLAWMESGTLIDQGKNVTAEGIEIAHIRYKATFLFNELPFNQINVAEIMANIQLWLNENDELRYQLDFADTDFDVDIYDDDTADLTFIVEFQEPITATATKKPAKDTLMIDGISYRINPIEIYIAEEVEVIDD</sequence>
<evidence type="ECO:0000313" key="1">
    <source>
        <dbReference type="EMBL" id="KGQ31233.1"/>
    </source>
</evidence>
<dbReference type="EMBL" id="JPXY01000035">
    <property type="protein sequence ID" value="KGQ31233.1"/>
    <property type="molecule type" value="Genomic_DNA"/>
</dbReference>
<organism evidence="1 2">
    <name type="scientific">Gallibacterium genomosp. 2</name>
    <dbReference type="NCBI Taxonomy" id="155517"/>
    <lineage>
        <taxon>Bacteria</taxon>
        <taxon>Pseudomonadati</taxon>
        <taxon>Pseudomonadota</taxon>
        <taxon>Gammaproteobacteria</taxon>
        <taxon>Pasteurellales</taxon>
        <taxon>Pasteurellaceae</taxon>
        <taxon>Gallibacterium</taxon>
    </lineage>
</organism>
<accession>A0A0A2XGG7</accession>
<name>A0A0A2XGG7_9PAST</name>
<evidence type="ECO:0008006" key="3">
    <source>
        <dbReference type="Google" id="ProtNLM"/>
    </source>
</evidence>
<comment type="caution">
    <text evidence="1">The sequence shown here is derived from an EMBL/GenBank/DDBJ whole genome shotgun (WGS) entry which is preliminary data.</text>
</comment>
<keyword evidence="2" id="KW-1185">Reference proteome</keyword>
<evidence type="ECO:0000313" key="2">
    <source>
        <dbReference type="Proteomes" id="UP000030418"/>
    </source>
</evidence>
<dbReference type="Proteomes" id="UP000030418">
    <property type="component" value="Unassembled WGS sequence"/>
</dbReference>
<dbReference type="RefSeq" id="WP_039135915.1">
    <property type="nucleotide sequence ID" value="NZ_JPXY01000035.1"/>
</dbReference>